<feature type="compositionally biased region" description="Basic and acidic residues" evidence="5">
    <location>
        <begin position="39"/>
        <end position="55"/>
    </location>
</feature>
<evidence type="ECO:0000313" key="8">
    <source>
        <dbReference type="Proteomes" id="UP000242180"/>
    </source>
</evidence>
<dbReference type="PANTHER" id="PTHR46910:SF3">
    <property type="entry name" value="HALOTOLERANCE PROTEIN 9-RELATED"/>
    <property type="match status" value="1"/>
</dbReference>
<keyword evidence="2" id="KW-0479">Metal-binding</keyword>
<evidence type="ECO:0000313" key="7">
    <source>
        <dbReference type="EMBL" id="ORY96419.1"/>
    </source>
</evidence>
<dbReference type="GO" id="GO:0003677">
    <property type="term" value="F:DNA binding"/>
    <property type="evidence" value="ECO:0007669"/>
    <property type="project" value="UniProtKB-KW"/>
</dbReference>
<dbReference type="CDD" id="cd12148">
    <property type="entry name" value="fungal_TF_MHR"/>
    <property type="match status" value="1"/>
</dbReference>
<dbReference type="InterPro" id="IPR007219">
    <property type="entry name" value="XnlR_reg_dom"/>
</dbReference>
<keyword evidence="4" id="KW-0539">Nucleus</keyword>
<name>A0A1X2HCA0_SYNRA</name>
<dbReference type="InParanoid" id="A0A1X2HCA0"/>
<dbReference type="AlphaFoldDB" id="A0A1X2HCA0"/>
<dbReference type="Pfam" id="PF04082">
    <property type="entry name" value="Fungal_trans"/>
    <property type="match status" value="1"/>
</dbReference>
<dbReference type="GO" id="GO:0003700">
    <property type="term" value="F:DNA-binding transcription factor activity"/>
    <property type="evidence" value="ECO:0007669"/>
    <property type="project" value="InterPro"/>
</dbReference>
<dbReference type="GO" id="GO:0005634">
    <property type="term" value="C:nucleus"/>
    <property type="evidence" value="ECO:0007669"/>
    <property type="project" value="UniProtKB-SubCell"/>
</dbReference>
<evidence type="ECO:0000256" key="1">
    <source>
        <dbReference type="ARBA" id="ARBA00004123"/>
    </source>
</evidence>
<proteinExistence type="predicted"/>
<feature type="domain" description="Xylanolytic transcriptional activator regulatory" evidence="6">
    <location>
        <begin position="238"/>
        <end position="311"/>
    </location>
</feature>
<evidence type="ECO:0000256" key="2">
    <source>
        <dbReference type="ARBA" id="ARBA00022723"/>
    </source>
</evidence>
<evidence type="ECO:0000259" key="6">
    <source>
        <dbReference type="SMART" id="SM00906"/>
    </source>
</evidence>
<dbReference type="GO" id="GO:0006351">
    <property type="term" value="P:DNA-templated transcription"/>
    <property type="evidence" value="ECO:0007669"/>
    <property type="project" value="InterPro"/>
</dbReference>
<dbReference type="OMA" id="CREYESS"/>
<feature type="region of interest" description="Disordered" evidence="5">
    <location>
        <begin position="1"/>
        <end position="67"/>
    </location>
</feature>
<evidence type="ECO:0000256" key="4">
    <source>
        <dbReference type="ARBA" id="ARBA00023242"/>
    </source>
</evidence>
<gene>
    <name evidence="7" type="ORF">BCR43DRAFT_275992</name>
</gene>
<dbReference type="OrthoDB" id="4161332at2759"/>
<comment type="subcellular location">
    <subcellularLocation>
        <location evidence="1">Nucleus</location>
    </subcellularLocation>
</comment>
<reference evidence="7 8" key="1">
    <citation type="submission" date="2016-07" db="EMBL/GenBank/DDBJ databases">
        <title>Pervasive Adenine N6-methylation of Active Genes in Fungi.</title>
        <authorList>
            <consortium name="DOE Joint Genome Institute"/>
            <person name="Mondo S.J."/>
            <person name="Dannebaum R.O."/>
            <person name="Kuo R.C."/>
            <person name="Labutti K."/>
            <person name="Haridas S."/>
            <person name="Kuo A."/>
            <person name="Salamov A."/>
            <person name="Ahrendt S.R."/>
            <person name="Lipzen A."/>
            <person name="Sullivan W."/>
            <person name="Andreopoulos W.B."/>
            <person name="Clum A."/>
            <person name="Lindquist E."/>
            <person name="Daum C."/>
            <person name="Ramamoorthy G.K."/>
            <person name="Gryganskyi A."/>
            <person name="Culley D."/>
            <person name="Magnuson J.K."/>
            <person name="James T.Y."/>
            <person name="O'Malley M.A."/>
            <person name="Stajich J.E."/>
            <person name="Spatafora J.W."/>
            <person name="Visel A."/>
            <person name="Grigoriev I.V."/>
        </authorList>
    </citation>
    <scope>NUCLEOTIDE SEQUENCE [LARGE SCALE GENOMIC DNA]</scope>
    <source>
        <strain evidence="7 8">NRRL 2496</strain>
    </source>
</reference>
<sequence length="605" mass="68586">MKMEALLGRLQKKKRSPSPKQYTPEIVERPNMPSSDSRANPEQRQRPQQRHERQKSPNPLKSDGSDFSFVNHWLATQTDQFANTAKREDIPQYANPTIATLPSTSQKQKQKQDDTTLLAEPILSDLVHSYFNTAPASLPLLDEQTFLETFDHYRYQDKDTACSPLLVYALCTYTAFTLPASDPIFTTHKADRDTVSDYLLDRAVFLINNDYLQPCMSNLQALILLCALPSIKQMRSRSWILSGIAVRMGQELGYHRGCYSASLSATEVEMRKRIWFSIYVVDRWHCALMGRPLAIADADCDVTLPDVVDSHTELFVQFIKLSGILGEVLRRVYSPRARAHLSDPAKMVPIVQHLQAALGEWHRLLPSHLQIDENETNRDRLATGGPLIVCYFAVALMLHRPFITAHYNQHSSDLEKEELYSGASSRCTRIARRMVDLGRRVPKQAYARFGFYFSGYSIYQAMLIHIYDSKNSNAELATVARDYARISADECLWPLTTGMSTGKQLQQLIYSLLNLIESEDDPWCPSSAQSDSVDSRRSSVSSISSSPMRVHQLVTGMLPPPPQPKWKHLLSTAGPPFSDLGIMNGFDWTVWDHPLHCGQQVEYLD</sequence>
<dbReference type="InterPro" id="IPR050987">
    <property type="entry name" value="AtrR-like"/>
</dbReference>
<protein>
    <submittedName>
        <fullName evidence="7">Fungal-specific transcription factor domain-domain-containing protein</fullName>
    </submittedName>
</protein>
<evidence type="ECO:0000256" key="5">
    <source>
        <dbReference type="SAM" id="MobiDB-lite"/>
    </source>
</evidence>
<keyword evidence="8" id="KW-1185">Reference proteome</keyword>
<accession>A0A1X2HCA0</accession>
<dbReference type="Proteomes" id="UP000242180">
    <property type="component" value="Unassembled WGS sequence"/>
</dbReference>
<dbReference type="STRING" id="13706.A0A1X2HCA0"/>
<dbReference type="SMART" id="SM00906">
    <property type="entry name" value="Fungal_trans"/>
    <property type="match status" value="1"/>
</dbReference>
<keyword evidence="3" id="KW-0238">DNA-binding</keyword>
<feature type="compositionally biased region" description="Low complexity" evidence="5">
    <location>
        <begin position="526"/>
        <end position="545"/>
    </location>
</feature>
<dbReference type="EMBL" id="MCGN01000005">
    <property type="protein sequence ID" value="ORY96419.1"/>
    <property type="molecule type" value="Genomic_DNA"/>
</dbReference>
<feature type="region of interest" description="Disordered" evidence="5">
    <location>
        <begin position="524"/>
        <end position="545"/>
    </location>
</feature>
<evidence type="ECO:0000256" key="3">
    <source>
        <dbReference type="ARBA" id="ARBA00023125"/>
    </source>
</evidence>
<organism evidence="7 8">
    <name type="scientific">Syncephalastrum racemosum</name>
    <name type="common">Filamentous fungus</name>
    <dbReference type="NCBI Taxonomy" id="13706"/>
    <lineage>
        <taxon>Eukaryota</taxon>
        <taxon>Fungi</taxon>
        <taxon>Fungi incertae sedis</taxon>
        <taxon>Mucoromycota</taxon>
        <taxon>Mucoromycotina</taxon>
        <taxon>Mucoromycetes</taxon>
        <taxon>Mucorales</taxon>
        <taxon>Syncephalastraceae</taxon>
        <taxon>Syncephalastrum</taxon>
    </lineage>
</organism>
<dbReference type="GO" id="GO:0008270">
    <property type="term" value="F:zinc ion binding"/>
    <property type="evidence" value="ECO:0007669"/>
    <property type="project" value="InterPro"/>
</dbReference>
<dbReference type="PANTHER" id="PTHR46910">
    <property type="entry name" value="TRANSCRIPTION FACTOR PDR1"/>
    <property type="match status" value="1"/>
</dbReference>
<comment type="caution">
    <text evidence="7">The sequence shown here is derived from an EMBL/GenBank/DDBJ whole genome shotgun (WGS) entry which is preliminary data.</text>
</comment>